<dbReference type="OrthoDB" id="4025890at2759"/>
<name>A0A9W4XCA4_9ASCO</name>
<comment type="caution">
    <text evidence="1">The sequence shown here is derived from an EMBL/GenBank/DDBJ whole genome shotgun (WGS) entry which is preliminary data.</text>
</comment>
<protein>
    <recommendedName>
        <fullName evidence="3">F-box domain-containing protein</fullName>
    </recommendedName>
</protein>
<evidence type="ECO:0000313" key="1">
    <source>
        <dbReference type="EMBL" id="CAI5760308.1"/>
    </source>
</evidence>
<evidence type="ECO:0000313" key="2">
    <source>
        <dbReference type="Proteomes" id="UP001152885"/>
    </source>
</evidence>
<dbReference type="EMBL" id="CANTUO010000006">
    <property type="protein sequence ID" value="CAI5760308.1"/>
    <property type="molecule type" value="Genomic_DNA"/>
</dbReference>
<accession>A0A9W4XCA4</accession>
<gene>
    <name evidence="1" type="ORF">CANVERA_P4818</name>
</gene>
<dbReference type="Proteomes" id="UP001152885">
    <property type="component" value="Unassembled WGS sequence"/>
</dbReference>
<organism evidence="1 2">
    <name type="scientific">Candida verbasci</name>
    <dbReference type="NCBI Taxonomy" id="1227364"/>
    <lineage>
        <taxon>Eukaryota</taxon>
        <taxon>Fungi</taxon>
        <taxon>Dikarya</taxon>
        <taxon>Ascomycota</taxon>
        <taxon>Saccharomycotina</taxon>
        <taxon>Pichiomycetes</taxon>
        <taxon>Debaryomycetaceae</taxon>
        <taxon>Candida/Lodderomyces clade</taxon>
        <taxon>Candida</taxon>
    </lineage>
</organism>
<keyword evidence="2" id="KW-1185">Reference proteome</keyword>
<evidence type="ECO:0008006" key="3">
    <source>
        <dbReference type="Google" id="ProtNLM"/>
    </source>
</evidence>
<sequence>MLPLDIIIHIIDIGGLNIKDIFSLYQTNKLFRLKLSHPYFWNRVYYILFTKILKHYDIELELIEDYYEACLRMYHDHLSFEIYMDDPNKEKLFYLSDLIEQFVDYRYLPIIYNLYKIEQKELKTEINYIQKQGETIQFTNYMILSNILQAQVINIGIRKLKKLTKVLEPDFNWYEQVWFSIASCQRNSFDLVQNRTSYLNKIRLKYKKYFIERYPQYTNGGHLESFEWYMQFIASQLYHIYRWIDQQWDWSRYIQENYNILYLYSRKRYTSALLIASVAIKILHEVVNFDKLTIEGMGPAPKPSISKYAIVVKDRCFPVIEAAELIFREMSLCQYAELETLMKPLKVTEIPYLLKVVTEELDLSWRKIKNHGFPLRDNTTTYNIIMHGIENNVNLTFREFTPVIEDLAVKEFTTDFSNYGNLVITKRTGQLGIITGKKYYKNSEGNVTSIELFMVKTLDGSNHILRRESFNISIIDHHYIFSFLNTFGFENLYICGFDSFTIFPTRIKFHSFIHNE</sequence>
<reference evidence="1" key="1">
    <citation type="submission" date="2022-12" db="EMBL/GenBank/DDBJ databases">
        <authorList>
            <person name="Brejova B."/>
        </authorList>
    </citation>
    <scope>NUCLEOTIDE SEQUENCE</scope>
</reference>
<proteinExistence type="predicted"/>
<dbReference type="AlphaFoldDB" id="A0A9W4XCA4"/>